<evidence type="ECO:0000313" key="1">
    <source>
        <dbReference type="EMBL" id="CAB4750644.1"/>
    </source>
</evidence>
<dbReference type="AlphaFoldDB" id="A0A6J6TVF7"/>
<proteinExistence type="predicted"/>
<sequence>MAIHLCGSPGSVSGRAALSLLNLAPDGVCRASPVARVAGALLPHRFTLTCATRRRPSAVCSLWHFPAGHPGWPLASILPCGAPTFLNPLGEPSKPRPPGQLTVADSMAWNIDDSDDGSWCGSAQEAACALALERDRDADVGPGGADRPVEIEYHLTILVI</sequence>
<protein>
    <submittedName>
        <fullName evidence="1">Unannotated protein</fullName>
    </submittedName>
</protein>
<organism evidence="1">
    <name type="scientific">freshwater metagenome</name>
    <dbReference type="NCBI Taxonomy" id="449393"/>
    <lineage>
        <taxon>unclassified sequences</taxon>
        <taxon>metagenomes</taxon>
        <taxon>ecological metagenomes</taxon>
    </lineage>
</organism>
<gene>
    <name evidence="1" type="ORF">UFOPK2754_01786</name>
</gene>
<dbReference type="AntiFam" id="ANF00041">
    <property type="entry name" value="Antisense to RNaseP"/>
</dbReference>
<name>A0A6J6TVF7_9ZZZZ</name>
<dbReference type="EMBL" id="CAEZYR010000064">
    <property type="protein sequence ID" value="CAB4750644.1"/>
    <property type="molecule type" value="Genomic_DNA"/>
</dbReference>
<accession>A0A6J6TVF7</accession>
<reference evidence="1" key="1">
    <citation type="submission" date="2020-05" db="EMBL/GenBank/DDBJ databases">
        <authorList>
            <person name="Chiriac C."/>
            <person name="Salcher M."/>
            <person name="Ghai R."/>
            <person name="Kavagutti S V."/>
        </authorList>
    </citation>
    <scope>NUCLEOTIDE SEQUENCE</scope>
</reference>